<dbReference type="Pfam" id="PF13669">
    <property type="entry name" value="Glyoxalase_4"/>
    <property type="match status" value="1"/>
</dbReference>
<name>A0A9X2CS07_9BACI</name>
<keyword evidence="5" id="KW-1185">Reference proteome</keyword>
<evidence type="ECO:0000256" key="2">
    <source>
        <dbReference type="ARBA" id="ARBA00022723"/>
    </source>
</evidence>
<evidence type="ECO:0000259" key="3">
    <source>
        <dbReference type="PROSITE" id="PS51819"/>
    </source>
</evidence>
<protein>
    <submittedName>
        <fullName evidence="4">Methylmalonyl-CoA epimerase</fullName>
        <ecNumber evidence="4">5.1.99.1</ecNumber>
    </submittedName>
</protein>
<accession>A0A9X2CS07</accession>
<dbReference type="CDD" id="cd07249">
    <property type="entry name" value="MMCE"/>
    <property type="match status" value="1"/>
</dbReference>
<proteinExistence type="inferred from homology"/>
<dbReference type="InterPro" id="IPR029068">
    <property type="entry name" value="Glyas_Bleomycin-R_OHBP_Dase"/>
</dbReference>
<keyword evidence="4" id="KW-0413">Isomerase</keyword>
<dbReference type="GO" id="GO:0046872">
    <property type="term" value="F:metal ion binding"/>
    <property type="evidence" value="ECO:0007669"/>
    <property type="project" value="UniProtKB-KW"/>
</dbReference>
<dbReference type="NCBIfam" id="TIGR03081">
    <property type="entry name" value="metmalonyl_epim"/>
    <property type="match status" value="1"/>
</dbReference>
<dbReference type="InterPro" id="IPR017515">
    <property type="entry name" value="MeMalonyl-CoA_epimerase"/>
</dbReference>
<feature type="domain" description="VOC" evidence="3">
    <location>
        <begin position="14"/>
        <end position="142"/>
    </location>
</feature>
<dbReference type="GO" id="GO:0046491">
    <property type="term" value="P:L-methylmalonyl-CoA metabolic process"/>
    <property type="evidence" value="ECO:0007669"/>
    <property type="project" value="TreeGrafter"/>
</dbReference>
<reference evidence="4" key="1">
    <citation type="submission" date="2022-02" db="EMBL/GenBank/DDBJ databases">
        <title>Halalkalibacter sp. nov. isolated from Lonar Lake, India.</title>
        <authorList>
            <person name="Joshi A."/>
            <person name="Thite S."/>
            <person name="Lodha T."/>
        </authorList>
    </citation>
    <scope>NUCLEOTIDE SEQUENCE</scope>
    <source>
        <strain evidence="4">MEB205</strain>
    </source>
</reference>
<dbReference type="GO" id="GO:0004493">
    <property type="term" value="F:methylmalonyl-CoA epimerase activity"/>
    <property type="evidence" value="ECO:0007669"/>
    <property type="project" value="UniProtKB-EC"/>
</dbReference>
<dbReference type="EMBL" id="JAKRYL010000007">
    <property type="protein sequence ID" value="MCL7747150.1"/>
    <property type="molecule type" value="Genomic_DNA"/>
</dbReference>
<dbReference type="InterPro" id="IPR051785">
    <property type="entry name" value="MMCE/EMCE_epimerase"/>
</dbReference>
<sequence length="144" mass="15922">MEELIQLTINRPEKIDHIGIAVRSIDQVLPFYMDHLQLQVLGVEEVASQGVKVAFIAIGQSKIELLEPLSSDSPISKFIEKRGEGIHHVALGVTDISERIEEIKKNGIKMIHDVPIDGAGGAKVAFMHPKSTHGVLYEFCEKSK</sequence>
<comment type="similarity">
    <text evidence="1">Belongs to the methylmalonyl-CoA epimerase family.</text>
</comment>
<gene>
    <name evidence="4" type="primary">mce</name>
    <name evidence="4" type="ORF">MF646_08440</name>
</gene>
<dbReference type="Gene3D" id="3.10.180.10">
    <property type="entry name" value="2,3-Dihydroxybiphenyl 1,2-Dioxygenase, domain 1"/>
    <property type="match status" value="1"/>
</dbReference>
<keyword evidence="2" id="KW-0479">Metal-binding</keyword>
<dbReference type="InterPro" id="IPR037523">
    <property type="entry name" value="VOC_core"/>
</dbReference>
<dbReference type="PANTHER" id="PTHR43048:SF3">
    <property type="entry name" value="METHYLMALONYL-COA EPIMERASE, MITOCHONDRIAL"/>
    <property type="match status" value="1"/>
</dbReference>
<organism evidence="4 5">
    <name type="scientific">Halalkalibacter alkaliphilus</name>
    <dbReference type="NCBI Taxonomy" id="2917993"/>
    <lineage>
        <taxon>Bacteria</taxon>
        <taxon>Bacillati</taxon>
        <taxon>Bacillota</taxon>
        <taxon>Bacilli</taxon>
        <taxon>Bacillales</taxon>
        <taxon>Bacillaceae</taxon>
        <taxon>Halalkalibacter</taxon>
    </lineage>
</organism>
<dbReference type="SUPFAM" id="SSF54593">
    <property type="entry name" value="Glyoxalase/Bleomycin resistance protein/Dihydroxybiphenyl dioxygenase"/>
    <property type="match status" value="1"/>
</dbReference>
<evidence type="ECO:0000313" key="5">
    <source>
        <dbReference type="Proteomes" id="UP001139150"/>
    </source>
</evidence>
<dbReference type="EC" id="5.1.99.1" evidence="4"/>
<evidence type="ECO:0000313" key="4">
    <source>
        <dbReference type="EMBL" id="MCL7747150.1"/>
    </source>
</evidence>
<dbReference type="Proteomes" id="UP001139150">
    <property type="component" value="Unassembled WGS sequence"/>
</dbReference>
<comment type="caution">
    <text evidence="4">The sequence shown here is derived from an EMBL/GenBank/DDBJ whole genome shotgun (WGS) entry which is preliminary data.</text>
</comment>
<dbReference type="PANTHER" id="PTHR43048">
    <property type="entry name" value="METHYLMALONYL-COA EPIMERASE"/>
    <property type="match status" value="1"/>
</dbReference>
<evidence type="ECO:0000256" key="1">
    <source>
        <dbReference type="ARBA" id="ARBA00009308"/>
    </source>
</evidence>
<dbReference type="PROSITE" id="PS51819">
    <property type="entry name" value="VOC"/>
    <property type="match status" value="1"/>
</dbReference>
<dbReference type="AlphaFoldDB" id="A0A9X2CS07"/>